<dbReference type="GO" id="GO:0005436">
    <property type="term" value="F:sodium:phosphate symporter activity"/>
    <property type="evidence" value="ECO:0007669"/>
    <property type="project" value="InterPro"/>
</dbReference>
<sequence length="745" mass="83943">MDDDNNVVIYDSDNETIQYSEKADARKSVQVPDRTSDGGTGGGIYLSLPSNPNLATQKLYANLIQIKDKINEDETNMIFVAHRYAQTGSIPWKIMSKRAKFVYISAIIIRILGFLLSLYIFIVTLDLMTSSFTLLSRSVFGKAFKSQFLLQNPIASVMFSLIITTILQSSSTVTSIIVSMVGSGVINDVRVVIPMIMGANIGTSITNTLVSFSQVASRDEFSRSFSSGILMDVFNYLTTLILLPLEVIIDRLTPNIDMFHHGGYLARVSGAIASLIQVRKGTDVQLLKAITKPLTQAIIQVDEYAITSNNTNITVGKIMCGQGIKCKYLFRSLIEKTGDNIAGTILFICSLLLLVFILLLMVKLLRSMIIGVIDDALKKILHIQHKGWRGYLLGYLFIVVGIIGTMMVQSSSVFCSILTPLVGLKVLALERNYELTIGANIGTTVTALLASLTQAGKFFRQSVQIALCHFLFNFSGMLLWYCIPYLRRIPLTASRIIGKTVAKHRWFAIFYVLLIFLLFPLLLLALALIHWIAAVVFIFIILLLFITVIIINHMQKSKSKKLPIILQTWTFLPESMHSLNIWDKRLEKLTDRLCCQCCIKCLYPPSVEEDTELLKNQYLSYKESYISALDHRFLTHTHQLNNVFEQHHAPILHVHDSLYPVTSYVQDLYRSLTGKAISDRRTLKQLNFQPLPSPISVISPTTDDIDEPVDTVVYFDRKRNRKHIQLPDDDKNRKFITPKSSTNKL</sequence>
<feature type="transmembrane region" description="Helical" evidence="8">
    <location>
        <begin position="531"/>
        <end position="551"/>
    </location>
</feature>
<feature type="transmembrane region" description="Helical" evidence="8">
    <location>
        <begin position="154"/>
        <end position="179"/>
    </location>
</feature>
<dbReference type="PANTHER" id="PTHR10010:SF46">
    <property type="entry name" value="SODIUM-DEPENDENT PHOSPHATE TRANSPORT PROTEIN 2B"/>
    <property type="match status" value="1"/>
</dbReference>
<evidence type="ECO:0000256" key="3">
    <source>
        <dbReference type="ARBA" id="ARBA00022475"/>
    </source>
</evidence>
<dbReference type="Proteomes" id="UP000663829">
    <property type="component" value="Unassembled WGS sequence"/>
</dbReference>
<dbReference type="GO" id="GO:0044341">
    <property type="term" value="P:sodium-dependent phosphate transport"/>
    <property type="evidence" value="ECO:0007669"/>
    <property type="project" value="InterPro"/>
</dbReference>
<name>A0A815G3A5_9BILA</name>
<feature type="region of interest" description="Disordered" evidence="7">
    <location>
        <begin position="726"/>
        <end position="745"/>
    </location>
</feature>
<feature type="transmembrane region" description="Helical" evidence="8">
    <location>
        <begin position="233"/>
        <end position="249"/>
    </location>
</feature>
<dbReference type="EMBL" id="CAJOBC010054583">
    <property type="protein sequence ID" value="CAF4188768.1"/>
    <property type="molecule type" value="Genomic_DNA"/>
</dbReference>
<dbReference type="Proteomes" id="UP000681722">
    <property type="component" value="Unassembled WGS sequence"/>
</dbReference>
<gene>
    <name evidence="9" type="ORF">GPM918_LOCUS30062</name>
    <name evidence="10" type="ORF">SRO942_LOCUS30662</name>
</gene>
<accession>A0A815G3A5</accession>
<feature type="transmembrane region" description="Helical" evidence="8">
    <location>
        <begin position="341"/>
        <end position="362"/>
    </location>
</feature>
<evidence type="ECO:0000313" key="9">
    <source>
        <dbReference type="EMBL" id="CAF1333278.1"/>
    </source>
</evidence>
<dbReference type="EMBL" id="CAJNOQ010014031">
    <property type="protein sequence ID" value="CAF1333278.1"/>
    <property type="molecule type" value="Genomic_DNA"/>
</dbReference>
<keyword evidence="5 8" id="KW-1133">Transmembrane helix</keyword>
<dbReference type="InterPro" id="IPR003841">
    <property type="entry name" value="Na/Pi_transpt"/>
</dbReference>
<dbReference type="PANTHER" id="PTHR10010">
    <property type="entry name" value="SOLUTE CARRIER FAMILY 34 SODIUM PHOSPHATE , MEMBER 2-RELATED"/>
    <property type="match status" value="1"/>
</dbReference>
<feature type="transmembrane region" description="Helical" evidence="8">
    <location>
        <begin position="191"/>
        <end position="213"/>
    </location>
</feature>
<comment type="similarity">
    <text evidence="2">Belongs to the SLC34A transporter family.</text>
</comment>
<proteinExistence type="inferred from homology"/>
<reference evidence="9" key="1">
    <citation type="submission" date="2021-02" db="EMBL/GenBank/DDBJ databases">
        <authorList>
            <person name="Nowell W R."/>
        </authorList>
    </citation>
    <scope>NUCLEOTIDE SEQUENCE</scope>
</reference>
<protein>
    <recommendedName>
        <fullName evidence="12">Sodium-dependent phosphate transport protein 2B</fullName>
    </recommendedName>
</protein>
<comment type="caution">
    <text evidence="9">The sequence shown here is derived from an EMBL/GenBank/DDBJ whole genome shotgun (WGS) entry which is preliminary data.</text>
</comment>
<feature type="transmembrane region" description="Helical" evidence="8">
    <location>
        <begin position="433"/>
        <end position="452"/>
    </location>
</feature>
<evidence type="ECO:0000313" key="10">
    <source>
        <dbReference type="EMBL" id="CAF4188768.1"/>
    </source>
</evidence>
<evidence type="ECO:0000256" key="6">
    <source>
        <dbReference type="ARBA" id="ARBA00023136"/>
    </source>
</evidence>
<dbReference type="OrthoDB" id="10056012at2759"/>
<evidence type="ECO:0000256" key="4">
    <source>
        <dbReference type="ARBA" id="ARBA00022692"/>
    </source>
</evidence>
<feature type="transmembrane region" description="Helical" evidence="8">
    <location>
        <begin position="464"/>
        <end position="486"/>
    </location>
</feature>
<feature type="transmembrane region" description="Helical" evidence="8">
    <location>
        <begin position="506"/>
        <end position="525"/>
    </location>
</feature>
<comment type="subcellular location">
    <subcellularLocation>
        <location evidence="1">Apical cell membrane</location>
        <topology evidence="1">Multi-pass membrane protein</topology>
    </subcellularLocation>
</comment>
<evidence type="ECO:0000256" key="1">
    <source>
        <dbReference type="ARBA" id="ARBA00004424"/>
    </source>
</evidence>
<keyword evidence="11" id="KW-1185">Reference proteome</keyword>
<evidence type="ECO:0000256" key="8">
    <source>
        <dbReference type="SAM" id="Phobius"/>
    </source>
</evidence>
<feature type="transmembrane region" description="Helical" evidence="8">
    <location>
        <begin position="395"/>
        <end position="421"/>
    </location>
</feature>
<keyword evidence="3" id="KW-1003">Cell membrane</keyword>
<feature type="region of interest" description="Disordered" evidence="7">
    <location>
        <begin position="21"/>
        <end position="42"/>
    </location>
</feature>
<evidence type="ECO:0000313" key="11">
    <source>
        <dbReference type="Proteomes" id="UP000663829"/>
    </source>
</evidence>
<organism evidence="9 11">
    <name type="scientific">Didymodactylos carnosus</name>
    <dbReference type="NCBI Taxonomy" id="1234261"/>
    <lineage>
        <taxon>Eukaryota</taxon>
        <taxon>Metazoa</taxon>
        <taxon>Spiralia</taxon>
        <taxon>Gnathifera</taxon>
        <taxon>Rotifera</taxon>
        <taxon>Eurotatoria</taxon>
        <taxon>Bdelloidea</taxon>
        <taxon>Philodinida</taxon>
        <taxon>Philodinidae</taxon>
        <taxon>Didymodactylos</taxon>
    </lineage>
</organism>
<keyword evidence="6 8" id="KW-0472">Membrane</keyword>
<evidence type="ECO:0008006" key="12">
    <source>
        <dbReference type="Google" id="ProtNLM"/>
    </source>
</evidence>
<evidence type="ECO:0000256" key="7">
    <source>
        <dbReference type="SAM" id="MobiDB-lite"/>
    </source>
</evidence>
<dbReference type="AlphaFoldDB" id="A0A815G3A5"/>
<keyword evidence="4 8" id="KW-0812">Transmembrane</keyword>
<dbReference type="Pfam" id="PF02690">
    <property type="entry name" value="Na_Pi_cotrans"/>
    <property type="match status" value="2"/>
</dbReference>
<evidence type="ECO:0000256" key="2">
    <source>
        <dbReference type="ARBA" id="ARBA00005808"/>
    </source>
</evidence>
<dbReference type="GO" id="GO:0016324">
    <property type="term" value="C:apical plasma membrane"/>
    <property type="evidence" value="ECO:0007669"/>
    <property type="project" value="UniProtKB-SubCell"/>
</dbReference>
<feature type="transmembrane region" description="Helical" evidence="8">
    <location>
        <begin position="101"/>
        <end position="122"/>
    </location>
</feature>
<evidence type="ECO:0000256" key="5">
    <source>
        <dbReference type="ARBA" id="ARBA00022989"/>
    </source>
</evidence>